<dbReference type="Proteomes" id="UP000002036">
    <property type="component" value="Chromosome G"/>
</dbReference>
<gene>
    <name evidence="2" type="ordered locus">KLTH0G12628g</name>
</gene>
<proteinExistence type="predicted"/>
<dbReference type="OMA" id="FWPYAES"/>
<dbReference type="FunCoup" id="C5DMY4">
    <property type="interactions" value="122"/>
</dbReference>
<protein>
    <submittedName>
        <fullName evidence="2">KLTH0G12628p</fullName>
    </submittedName>
</protein>
<organism evidence="2 3">
    <name type="scientific">Lachancea thermotolerans (strain ATCC 56472 / CBS 6340 / NRRL Y-8284)</name>
    <name type="common">Yeast</name>
    <name type="synonym">Kluyveromyces thermotolerans</name>
    <dbReference type="NCBI Taxonomy" id="559295"/>
    <lineage>
        <taxon>Eukaryota</taxon>
        <taxon>Fungi</taxon>
        <taxon>Dikarya</taxon>
        <taxon>Ascomycota</taxon>
        <taxon>Saccharomycotina</taxon>
        <taxon>Saccharomycetes</taxon>
        <taxon>Saccharomycetales</taxon>
        <taxon>Saccharomycetaceae</taxon>
        <taxon>Lachancea</taxon>
    </lineage>
</organism>
<dbReference type="GeneID" id="8293864"/>
<feature type="compositionally biased region" description="Polar residues" evidence="1">
    <location>
        <begin position="632"/>
        <end position="653"/>
    </location>
</feature>
<sequence>MERKFGECLKFAKGRLETIEWDESVLLSPIPQEKFPDELINDQWCSESPSKDYELRLQEAAIKKLFFEGSELPENERVVHFAVIMDLCHHLGRLRGEDSARKLWITTYFELFKQALSFLCLPRGHLKFWPYVETRMHWFQSGYAPEVKYGQTNLSAIKAPFSKITFHINKLLSTMREQSKLSTPLHYKLGMKIHWFLSQCLSPMEQANTNRRGNFAKSLPEQLWDTKASEFEDAPAFFNDLRKVEHQFVSDPLGWAFTDPSQRLSLERYLLPVIDEILLHESYFYAQIKRKNLRLDRLKHKLHLRASISSGSIAVSRDMTKANKNSTGMSPGNSQNEPFTVRPLMLDQPSWDPELVLSRLQDPFNDFFRKQVVIQLVIASNLVERVLEDDSIKAFYSSQHYQNLDPSVGGDSEKTLKDLGYFIKDRVRRFYEQRDTVFQGLLDHMLINEDALLELKTKRGFKIFSSFTFPEKGLSEAPSPKYSFKGFGWSKFGNKKLDAAWKTETGLQNIKMDAESPQAVFEELRTEYKTEDTSVSDTAHHDTVKQWRQMRVLRPQYVFQLGNVDERTGMEGLFNENVVTESQNHKKELRMEREEESRKAHDKKLEEARSYFAMKKKRPIDSVENASLPPSKKQTTDSSSPEAVTEVTLNERASATKEHKEAAQQLPENVIEDPDSTNTSKPSSEDNEEMKPEENSEQLPSENITETHGKTTTLLPASPEDDSQIKDTTEAMASDSSKSTNDESTLEAAGKS</sequence>
<dbReference type="OrthoDB" id="4060917at2759"/>
<feature type="region of interest" description="Disordered" evidence="1">
    <location>
        <begin position="579"/>
        <end position="752"/>
    </location>
</feature>
<dbReference type="STRING" id="559295.C5DMY4"/>
<dbReference type="eggNOG" id="ENOG502QU83">
    <property type="taxonomic scope" value="Eukaryota"/>
</dbReference>
<evidence type="ECO:0000256" key="1">
    <source>
        <dbReference type="SAM" id="MobiDB-lite"/>
    </source>
</evidence>
<dbReference type="InParanoid" id="C5DMY4"/>
<dbReference type="InterPro" id="IPR021861">
    <property type="entry name" value="THO_THOC1"/>
</dbReference>
<dbReference type="Pfam" id="PF11957">
    <property type="entry name" value="efThoc1"/>
    <property type="match status" value="1"/>
</dbReference>
<feature type="compositionally biased region" description="Basic and acidic residues" evidence="1">
    <location>
        <begin position="583"/>
        <end position="609"/>
    </location>
</feature>
<keyword evidence="3" id="KW-1185">Reference proteome</keyword>
<name>C5DMY4_LACTC</name>
<dbReference type="HOGENOM" id="CLU_379947_0_0_1"/>
<evidence type="ECO:0000313" key="2">
    <source>
        <dbReference type="EMBL" id="CAR25145.1"/>
    </source>
</evidence>
<reference evidence="2 3" key="1">
    <citation type="journal article" date="2009" name="Genome Res.">
        <title>Comparative genomics of protoploid Saccharomycetaceae.</title>
        <authorList>
            <consortium name="The Genolevures Consortium"/>
            <person name="Souciet J.-L."/>
            <person name="Dujon B."/>
            <person name="Gaillardin C."/>
            <person name="Johnston M."/>
            <person name="Baret P.V."/>
            <person name="Cliften P."/>
            <person name="Sherman D.J."/>
            <person name="Weissenbach J."/>
            <person name="Westhof E."/>
            <person name="Wincker P."/>
            <person name="Jubin C."/>
            <person name="Poulain J."/>
            <person name="Barbe V."/>
            <person name="Segurens B."/>
            <person name="Artiguenave F."/>
            <person name="Anthouard V."/>
            <person name="Vacherie B."/>
            <person name="Val M.-E."/>
            <person name="Fulton R.S."/>
            <person name="Minx P."/>
            <person name="Wilson R."/>
            <person name="Durrens P."/>
            <person name="Jean G."/>
            <person name="Marck C."/>
            <person name="Martin T."/>
            <person name="Nikolski M."/>
            <person name="Rolland T."/>
            <person name="Seret M.-L."/>
            <person name="Casaregola S."/>
            <person name="Despons L."/>
            <person name="Fairhead C."/>
            <person name="Fischer G."/>
            <person name="Lafontaine I."/>
            <person name="Leh V."/>
            <person name="Lemaire M."/>
            <person name="de Montigny J."/>
            <person name="Neuveglise C."/>
            <person name="Thierry A."/>
            <person name="Blanc-Lenfle I."/>
            <person name="Bleykasten C."/>
            <person name="Diffels J."/>
            <person name="Fritsch E."/>
            <person name="Frangeul L."/>
            <person name="Goeffon A."/>
            <person name="Jauniaux N."/>
            <person name="Kachouri-Lafond R."/>
            <person name="Payen C."/>
            <person name="Potier S."/>
            <person name="Pribylova L."/>
            <person name="Ozanne C."/>
            <person name="Richard G.-F."/>
            <person name="Sacerdot C."/>
            <person name="Straub M.-L."/>
            <person name="Talla E."/>
        </authorList>
    </citation>
    <scope>NUCLEOTIDE SEQUENCE [LARGE SCALE GENOMIC DNA]</scope>
    <source>
        <strain evidence="3">ATCC 56472 / CBS 6340 / NRRL Y-8284</strain>
    </source>
</reference>
<dbReference type="KEGG" id="lth:KLTH0G12628g"/>
<dbReference type="RefSeq" id="XP_002555582.1">
    <property type="nucleotide sequence ID" value="XM_002555536.1"/>
</dbReference>
<feature type="compositionally biased region" description="Polar residues" evidence="1">
    <location>
        <begin position="697"/>
        <end position="715"/>
    </location>
</feature>
<accession>C5DMY4</accession>
<evidence type="ECO:0000313" key="3">
    <source>
        <dbReference type="Proteomes" id="UP000002036"/>
    </source>
</evidence>
<dbReference type="AlphaFoldDB" id="C5DMY4"/>
<dbReference type="EMBL" id="CU928171">
    <property type="protein sequence ID" value="CAR25145.1"/>
    <property type="molecule type" value="Genomic_DNA"/>
</dbReference>
<feature type="compositionally biased region" description="Polar residues" evidence="1">
    <location>
        <begin position="734"/>
        <end position="743"/>
    </location>
</feature>